<feature type="domain" description="GGDEF" evidence="5">
    <location>
        <begin position="175"/>
        <end position="312"/>
    </location>
</feature>
<dbReference type="EC" id="2.7.7.65" evidence="1"/>
<dbReference type="SMART" id="SM00448">
    <property type="entry name" value="REC"/>
    <property type="match status" value="1"/>
</dbReference>
<dbReference type="GO" id="GO:0000160">
    <property type="term" value="P:phosphorelay signal transduction system"/>
    <property type="evidence" value="ECO:0007669"/>
    <property type="project" value="InterPro"/>
</dbReference>
<keyword evidence="7" id="KW-1185">Reference proteome</keyword>
<evidence type="ECO:0000256" key="2">
    <source>
        <dbReference type="ARBA" id="ARBA00034247"/>
    </source>
</evidence>
<evidence type="ECO:0000256" key="3">
    <source>
        <dbReference type="PROSITE-ProRule" id="PRU00169"/>
    </source>
</evidence>
<dbReference type="InterPro" id="IPR050469">
    <property type="entry name" value="Diguanylate_Cyclase"/>
</dbReference>
<organism evidence="6 7">
    <name type="scientific">Chitinilyticum piscinae</name>
    <dbReference type="NCBI Taxonomy" id="2866724"/>
    <lineage>
        <taxon>Bacteria</taxon>
        <taxon>Pseudomonadati</taxon>
        <taxon>Pseudomonadota</taxon>
        <taxon>Betaproteobacteria</taxon>
        <taxon>Neisseriales</taxon>
        <taxon>Chitinibacteraceae</taxon>
        <taxon>Chitinilyticum</taxon>
    </lineage>
</organism>
<dbReference type="SUPFAM" id="SSF55073">
    <property type="entry name" value="Nucleotide cyclase"/>
    <property type="match status" value="1"/>
</dbReference>
<evidence type="ECO:0000313" key="6">
    <source>
        <dbReference type="EMBL" id="MBE9610595.1"/>
    </source>
</evidence>
<evidence type="ECO:0000259" key="4">
    <source>
        <dbReference type="PROSITE" id="PS50110"/>
    </source>
</evidence>
<dbReference type="PROSITE" id="PS50887">
    <property type="entry name" value="GGDEF"/>
    <property type="match status" value="1"/>
</dbReference>
<dbReference type="InterPro" id="IPR000160">
    <property type="entry name" value="GGDEF_dom"/>
</dbReference>
<comment type="caution">
    <text evidence="6">The sequence shown here is derived from an EMBL/GenBank/DDBJ whole genome shotgun (WGS) entry which is preliminary data.</text>
</comment>
<dbReference type="Pfam" id="PF00990">
    <property type="entry name" value="GGDEF"/>
    <property type="match status" value="1"/>
</dbReference>
<reference evidence="6 7" key="1">
    <citation type="submission" date="2020-10" db="EMBL/GenBank/DDBJ databases">
        <title>The genome sequence of Chitinilyticum litopenaei 4Y14.</title>
        <authorList>
            <person name="Liu Y."/>
        </authorList>
    </citation>
    <scope>NUCLEOTIDE SEQUENCE [LARGE SCALE GENOMIC DNA]</scope>
    <source>
        <strain evidence="6 7">4Y14</strain>
    </source>
</reference>
<feature type="domain" description="Response regulatory" evidence="4">
    <location>
        <begin position="17"/>
        <end position="132"/>
    </location>
</feature>
<name>A0A8J7G266_9NEIS</name>
<evidence type="ECO:0000256" key="1">
    <source>
        <dbReference type="ARBA" id="ARBA00012528"/>
    </source>
</evidence>
<sequence>MDLLQLDGQNDISTRPLVLIIDDSQLNQRILQALLADLADTLCAGDGESGLQLARSKRPDLILLDVEMPGMDGYAVCRALKDSELTAESSVIFVTSHNDTEHELAALSAGAVDFVSKPFNQAVVRARVQTHLTLQRQTQFLRGLASRDGLTGTYNRRYFDQQWQTEYRRHYRQGESLGLALIDIDYFKLVNDTQGHAAGDDVLRLVARCLIQSLRRPAEFIARYGGEEFAAVLPCCTAEEVLATGDWLRQQVQSLQLPHQSPTGLGVVSISVGVFAAKPSDALPAGAYLQAADHALYEAKQQGRNRVIAGASLTG</sequence>
<dbReference type="NCBIfam" id="TIGR00254">
    <property type="entry name" value="GGDEF"/>
    <property type="match status" value="1"/>
</dbReference>
<protein>
    <recommendedName>
        <fullName evidence="1">diguanylate cyclase</fullName>
        <ecNumber evidence="1">2.7.7.65</ecNumber>
    </recommendedName>
</protein>
<dbReference type="PANTHER" id="PTHR45138:SF9">
    <property type="entry name" value="DIGUANYLATE CYCLASE DGCM-RELATED"/>
    <property type="match status" value="1"/>
</dbReference>
<dbReference type="EMBL" id="JADFUA010000011">
    <property type="protein sequence ID" value="MBE9610595.1"/>
    <property type="molecule type" value="Genomic_DNA"/>
</dbReference>
<dbReference type="SMART" id="SM00267">
    <property type="entry name" value="GGDEF"/>
    <property type="match status" value="1"/>
</dbReference>
<dbReference type="PANTHER" id="PTHR45138">
    <property type="entry name" value="REGULATORY COMPONENTS OF SENSORY TRANSDUCTION SYSTEM"/>
    <property type="match status" value="1"/>
</dbReference>
<dbReference type="GO" id="GO:0005886">
    <property type="term" value="C:plasma membrane"/>
    <property type="evidence" value="ECO:0007669"/>
    <property type="project" value="TreeGrafter"/>
</dbReference>
<dbReference type="GO" id="GO:0043709">
    <property type="term" value="P:cell adhesion involved in single-species biofilm formation"/>
    <property type="evidence" value="ECO:0007669"/>
    <property type="project" value="TreeGrafter"/>
</dbReference>
<dbReference type="SUPFAM" id="SSF52172">
    <property type="entry name" value="CheY-like"/>
    <property type="match status" value="1"/>
</dbReference>
<evidence type="ECO:0000259" key="5">
    <source>
        <dbReference type="PROSITE" id="PS50887"/>
    </source>
</evidence>
<dbReference type="GO" id="GO:0052621">
    <property type="term" value="F:diguanylate cyclase activity"/>
    <property type="evidence" value="ECO:0007669"/>
    <property type="project" value="UniProtKB-EC"/>
</dbReference>
<dbReference type="RefSeq" id="WP_194117145.1">
    <property type="nucleotide sequence ID" value="NZ_JADFUA010000011.1"/>
</dbReference>
<accession>A0A8J7G266</accession>
<dbReference type="FunFam" id="3.30.70.270:FF:000001">
    <property type="entry name" value="Diguanylate cyclase domain protein"/>
    <property type="match status" value="1"/>
</dbReference>
<dbReference type="Gene3D" id="3.30.70.270">
    <property type="match status" value="1"/>
</dbReference>
<dbReference type="InterPro" id="IPR043128">
    <property type="entry name" value="Rev_trsase/Diguanyl_cyclase"/>
</dbReference>
<dbReference type="Proteomes" id="UP000604481">
    <property type="component" value="Unassembled WGS sequence"/>
</dbReference>
<dbReference type="InterPro" id="IPR001789">
    <property type="entry name" value="Sig_transdc_resp-reg_receiver"/>
</dbReference>
<gene>
    <name evidence="6" type="ORF">INR99_14740</name>
</gene>
<keyword evidence="3" id="KW-0597">Phosphoprotein</keyword>
<evidence type="ECO:0000313" key="7">
    <source>
        <dbReference type="Proteomes" id="UP000604481"/>
    </source>
</evidence>
<dbReference type="AlphaFoldDB" id="A0A8J7G266"/>
<dbReference type="Pfam" id="PF00072">
    <property type="entry name" value="Response_reg"/>
    <property type="match status" value="1"/>
</dbReference>
<dbReference type="Gene3D" id="3.40.50.2300">
    <property type="match status" value="1"/>
</dbReference>
<dbReference type="InterPro" id="IPR011006">
    <property type="entry name" value="CheY-like_superfamily"/>
</dbReference>
<comment type="catalytic activity">
    <reaction evidence="2">
        <text>2 GTP = 3',3'-c-di-GMP + 2 diphosphate</text>
        <dbReference type="Rhea" id="RHEA:24898"/>
        <dbReference type="ChEBI" id="CHEBI:33019"/>
        <dbReference type="ChEBI" id="CHEBI:37565"/>
        <dbReference type="ChEBI" id="CHEBI:58805"/>
        <dbReference type="EC" id="2.7.7.65"/>
    </reaction>
</comment>
<feature type="modified residue" description="4-aspartylphosphate" evidence="3">
    <location>
        <position position="65"/>
    </location>
</feature>
<proteinExistence type="predicted"/>
<dbReference type="CDD" id="cd01949">
    <property type="entry name" value="GGDEF"/>
    <property type="match status" value="1"/>
</dbReference>
<dbReference type="PROSITE" id="PS50110">
    <property type="entry name" value="RESPONSE_REGULATORY"/>
    <property type="match status" value="1"/>
</dbReference>
<dbReference type="InterPro" id="IPR029787">
    <property type="entry name" value="Nucleotide_cyclase"/>
</dbReference>
<dbReference type="GO" id="GO:1902201">
    <property type="term" value="P:negative regulation of bacterial-type flagellum-dependent cell motility"/>
    <property type="evidence" value="ECO:0007669"/>
    <property type="project" value="TreeGrafter"/>
</dbReference>